<gene>
    <name evidence="1" type="ORF">NIES593_18065</name>
</gene>
<accession>A0A1U7HAM4</accession>
<keyword evidence="2" id="KW-1185">Reference proteome</keyword>
<dbReference type="STRING" id="1921803.NIES593_18065"/>
<dbReference type="OrthoDB" id="261494at2"/>
<reference evidence="1 2" key="1">
    <citation type="submission" date="2016-11" db="EMBL/GenBank/DDBJ databases">
        <title>Draft Genome Sequences of Nine Cyanobacterial Strains from Diverse Habitats.</title>
        <authorList>
            <person name="Zhu T."/>
            <person name="Hou S."/>
            <person name="Lu X."/>
            <person name="Hess W.R."/>
        </authorList>
    </citation>
    <scope>NUCLEOTIDE SEQUENCE [LARGE SCALE GENOMIC DNA]</scope>
    <source>
        <strain evidence="1 2">NIES-593</strain>
    </source>
</reference>
<dbReference type="EMBL" id="MRCB01000028">
    <property type="protein sequence ID" value="OKH20588.1"/>
    <property type="molecule type" value="Genomic_DNA"/>
</dbReference>
<organism evidence="1 2">
    <name type="scientific">Hydrococcus rivularis NIES-593</name>
    <dbReference type="NCBI Taxonomy" id="1921803"/>
    <lineage>
        <taxon>Bacteria</taxon>
        <taxon>Bacillati</taxon>
        <taxon>Cyanobacteriota</taxon>
        <taxon>Cyanophyceae</taxon>
        <taxon>Pleurocapsales</taxon>
        <taxon>Hydrococcaceae</taxon>
        <taxon>Hydrococcus</taxon>
    </lineage>
</organism>
<protein>
    <submittedName>
        <fullName evidence="1">Uncharacterized protein</fullName>
    </submittedName>
</protein>
<name>A0A1U7HAM4_9CYAN</name>
<dbReference type="Proteomes" id="UP000186868">
    <property type="component" value="Unassembled WGS sequence"/>
</dbReference>
<dbReference type="AlphaFoldDB" id="A0A1U7HAM4"/>
<sequence>MSKPIYELVNELPTNNITIMVLRSLDFVVPGQWENVVGFENTIRKVTGETDEAIIQQIGERAVRLFNDKSQGYQRALWLYQTVDSTDSALGTAALANKIGEKISLLGFLNRITPNPEKAQAIDLAIKLVVELVAFCQINGIPGDSIGDFVASLADYSGESLMRMAALVCIDGLIPLGPDFILKAQSTLGNLSPQELDNNSTFNRIKSLVPGNNVGRQLDFIATSFDSVKGWMGNFVAERDLTPQKIASKIQSFVEVSEDKLDYLAAFLDMTTNYYEHTGIQTLARRLIERAVAEI</sequence>
<dbReference type="RefSeq" id="WP_073600911.1">
    <property type="nucleotide sequence ID" value="NZ_MRCB01000028.1"/>
</dbReference>
<comment type="caution">
    <text evidence="1">The sequence shown here is derived from an EMBL/GenBank/DDBJ whole genome shotgun (WGS) entry which is preliminary data.</text>
</comment>
<evidence type="ECO:0000313" key="2">
    <source>
        <dbReference type="Proteomes" id="UP000186868"/>
    </source>
</evidence>
<proteinExistence type="predicted"/>
<evidence type="ECO:0000313" key="1">
    <source>
        <dbReference type="EMBL" id="OKH20588.1"/>
    </source>
</evidence>